<keyword evidence="1" id="KW-0472">Membrane</keyword>
<protein>
    <submittedName>
        <fullName evidence="2">Uncharacterized protein</fullName>
    </submittedName>
</protein>
<evidence type="ECO:0000313" key="3">
    <source>
        <dbReference type="Proteomes" id="UP000736335"/>
    </source>
</evidence>
<dbReference type="AlphaFoldDB" id="A0A9P6HJK6"/>
<keyword evidence="1" id="KW-0812">Transmembrane</keyword>
<organism evidence="2 3">
    <name type="scientific">Thelephora terrestris</name>
    <dbReference type="NCBI Taxonomy" id="56493"/>
    <lineage>
        <taxon>Eukaryota</taxon>
        <taxon>Fungi</taxon>
        <taxon>Dikarya</taxon>
        <taxon>Basidiomycota</taxon>
        <taxon>Agaricomycotina</taxon>
        <taxon>Agaricomycetes</taxon>
        <taxon>Thelephorales</taxon>
        <taxon>Thelephoraceae</taxon>
        <taxon>Thelephora</taxon>
    </lineage>
</organism>
<dbReference type="Proteomes" id="UP000736335">
    <property type="component" value="Unassembled WGS sequence"/>
</dbReference>
<reference evidence="2" key="2">
    <citation type="submission" date="2020-11" db="EMBL/GenBank/DDBJ databases">
        <authorList>
            <consortium name="DOE Joint Genome Institute"/>
            <person name="Kuo A."/>
            <person name="Miyauchi S."/>
            <person name="Kiss E."/>
            <person name="Drula E."/>
            <person name="Kohler A."/>
            <person name="Sanchez-Garcia M."/>
            <person name="Andreopoulos B."/>
            <person name="Barry K.W."/>
            <person name="Bonito G."/>
            <person name="Buee M."/>
            <person name="Carver A."/>
            <person name="Chen C."/>
            <person name="Cichocki N."/>
            <person name="Clum A."/>
            <person name="Culley D."/>
            <person name="Crous P.W."/>
            <person name="Fauchery L."/>
            <person name="Girlanda M."/>
            <person name="Hayes R."/>
            <person name="Keri Z."/>
            <person name="Labutti K."/>
            <person name="Lipzen A."/>
            <person name="Lombard V."/>
            <person name="Magnuson J."/>
            <person name="Maillard F."/>
            <person name="Morin E."/>
            <person name="Murat C."/>
            <person name="Nolan M."/>
            <person name="Ohm R."/>
            <person name="Pangilinan J."/>
            <person name="Pereira M."/>
            <person name="Perotto S."/>
            <person name="Peter M."/>
            <person name="Riley R."/>
            <person name="Sitrit Y."/>
            <person name="Stielow B."/>
            <person name="Szollosi G."/>
            <person name="Zifcakova L."/>
            <person name="Stursova M."/>
            <person name="Spatafora J.W."/>
            <person name="Tedersoo L."/>
            <person name="Vaario L.-M."/>
            <person name="Yamada A."/>
            <person name="Yan M."/>
            <person name="Wang P."/>
            <person name="Xu J."/>
            <person name="Bruns T."/>
            <person name="Baldrian P."/>
            <person name="Vilgalys R."/>
            <person name="Henrissat B."/>
            <person name="Grigoriev I.V."/>
            <person name="Hibbett D."/>
            <person name="Nagy L.G."/>
            <person name="Martin F.M."/>
        </authorList>
    </citation>
    <scope>NUCLEOTIDE SEQUENCE</scope>
    <source>
        <strain evidence="2">UH-Tt-Lm1</strain>
    </source>
</reference>
<comment type="caution">
    <text evidence="2">The sequence shown here is derived from an EMBL/GenBank/DDBJ whole genome shotgun (WGS) entry which is preliminary data.</text>
</comment>
<sequence length="160" mass="17441">MNGQDGHDPFGGQNKASAILVTLVIASFAVCTLYIAYRQLNRCLEGRGSLDPPLTISASTIALGQRPILWDVHIQKEKVGWRGWKPLSAASEVLYAPPTLPRTQNPSQGFSGGQETVHVSVIIVLPSQRKQELDYMQVEEVGDWAIGITAVRCRGSTRGQ</sequence>
<gene>
    <name evidence="2" type="ORF">BJ322DRAFT_668272</name>
</gene>
<dbReference type="EMBL" id="WIUZ02000005">
    <property type="protein sequence ID" value="KAF9786729.1"/>
    <property type="molecule type" value="Genomic_DNA"/>
</dbReference>
<keyword evidence="1" id="KW-1133">Transmembrane helix</keyword>
<accession>A0A9P6HJK6</accession>
<proteinExistence type="predicted"/>
<reference evidence="2" key="1">
    <citation type="journal article" date="2020" name="Nat. Commun.">
        <title>Large-scale genome sequencing of mycorrhizal fungi provides insights into the early evolution of symbiotic traits.</title>
        <authorList>
            <person name="Miyauchi S."/>
            <person name="Kiss E."/>
            <person name="Kuo A."/>
            <person name="Drula E."/>
            <person name="Kohler A."/>
            <person name="Sanchez-Garcia M."/>
            <person name="Morin E."/>
            <person name="Andreopoulos B."/>
            <person name="Barry K.W."/>
            <person name="Bonito G."/>
            <person name="Buee M."/>
            <person name="Carver A."/>
            <person name="Chen C."/>
            <person name="Cichocki N."/>
            <person name="Clum A."/>
            <person name="Culley D."/>
            <person name="Crous P.W."/>
            <person name="Fauchery L."/>
            <person name="Girlanda M."/>
            <person name="Hayes R.D."/>
            <person name="Keri Z."/>
            <person name="LaButti K."/>
            <person name="Lipzen A."/>
            <person name="Lombard V."/>
            <person name="Magnuson J."/>
            <person name="Maillard F."/>
            <person name="Murat C."/>
            <person name="Nolan M."/>
            <person name="Ohm R.A."/>
            <person name="Pangilinan J."/>
            <person name="Pereira M.F."/>
            <person name="Perotto S."/>
            <person name="Peter M."/>
            <person name="Pfister S."/>
            <person name="Riley R."/>
            <person name="Sitrit Y."/>
            <person name="Stielow J.B."/>
            <person name="Szollosi G."/>
            <person name="Zifcakova L."/>
            <person name="Stursova M."/>
            <person name="Spatafora J.W."/>
            <person name="Tedersoo L."/>
            <person name="Vaario L.M."/>
            <person name="Yamada A."/>
            <person name="Yan M."/>
            <person name="Wang P."/>
            <person name="Xu J."/>
            <person name="Bruns T."/>
            <person name="Baldrian P."/>
            <person name="Vilgalys R."/>
            <person name="Dunand C."/>
            <person name="Henrissat B."/>
            <person name="Grigoriev I.V."/>
            <person name="Hibbett D."/>
            <person name="Nagy L.G."/>
            <person name="Martin F.M."/>
        </authorList>
    </citation>
    <scope>NUCLEOTIDE SEQUENCE</scope>
    <source>
        <strain evidence="2">UH-Tt-Lm1</strain>
    </source>
</reference>
<name>A0A9P6HJK6_9AGAM</name>
<evidence type="ECO:0000256" key="1">
    <source>
        <dbReference type="SAM" id="Phobius"/>
    </source>
</evidence>
<evidence type="ECO:0000313" key="2">
    <source>
        <dbReference type="EMBL" id="KAF9786729.1"/>
    </source>
</evidence>
<feature type="transmembrane region" description="Helical" evidence="1">
    <location>
        <begin position="16"/>
        <end position="37"/>
    </location>
</feature>
<keyword evidence="3" id="KW-1185">Reference proteome</keyword>